<dbReference type="FunFam" id="1.10.287.130:FF:000001">
    <property type="entry name" value="Two-component sensor histidine kinase"/>
    <property type="match status" value="1"/>
</dbReference>
<dbReference type="InterPro" id="IPR036097">
    <property type="entry name" value="HisK_dim/P_sf"/>
</dbReference>
<dbReference type="EMBL" id="FZOT01000003">
    <property type="protein sequence ID" value="SNS48375.1"/>
    <property type="molecule type" value="Genomic_DNA"/>
</dbReference>
<dbReference type="SMART" id="SM00304">
    <property type="entry name" value="HAMP"/>
    <property type="match status" value="1"/>
</dbReference>
<dbReference type="SUPFAM" id="SSF47384">
    <property type="entry name" value="Homodimeric domain of signal transducing histidine kinase"/>
    <property type="match status" value="1"/>
</dbReference>
<dbReference type="SUPFAM" id="SSF52172">
    <property type="entry name" value="CheY-like"/>
    <property type="match status" value="1"/>
</dbReference>
<evidence type="ECO:0000256" key="2">
    <source>
        <dbReference type="ARBA" id="ARBA00004429"/>
    </source>
</evidence>
<evidence type="ECO:0000259" key="11">
    <source>
        <dbReference type="PROSITE" id="PS50109"/>
    </source>
</evidence>
<keyword evidence="10" id="KW-0812">Transmembrane</keyword>
<feature type="modified residue" description="4-aspartylphosphate" evidence="9">
    <location>
        <position position="684"/>
    </location>
</feature>
<dbReference type="InterPro" id="IPR001789">
    <property type="entry name" value="Sig_transdc_resp-reg_receiver"/>
</dbReference>
<evidence type="ECO:0000259" key="13">
    <source>
        <dbReference type="PROSITE" id="PS50885"/>
    </source>
</evidence>
<dbReference type="Pfam" id="PF00512">
    <property type="entry name" value="HisKA"/>
    <property type="match status" value="1"/>
</dbReference>
<keyword evidence="5" id="KW-0808">Transferase</keyword>
<dbReference type="CDD" id="cd00075">
    <property type="entry name" value="HATPase"/>
    <property type="match status" value="1"/>
</dbReference>
<dbReference type="InterPro" id="IPR004358">
    <property type="entry name" value="Sig_transdc_His_kin-like_C"/>
</dbReference>
<feature type="transmembrane region" description="Helical" evidence="10">
    <location>
        <begin position="300"/>
        <end position="318"/>
    </location>
</feature>
<evidence type="ECO:0000313" key="15">
    <source>
        <dbReference type="Proteomes" id="UP000198284"/>
    </source>
</evidence>
<accession>A0A239EUP1</accession>
<evidence type="ECO:0000313" key="14">
    <source>
        <dbReference type="EMBL" id="SNS48375.1"/>
    </source>
</evidence>
<dbReference type="Gene3D" id="3.40.50.2300">
    <property type="match status" value="1"/>
</dbReference>
<dbReference type="InterPro" id="IPR003594">
    <property type="entry name" value="HATPase_dom"/>
</dbReference>
<dbReference type="InterPro" id="IPR011006">
    <property type="entry name" value="CheY-like_superfamily"/>
</dbReference>
<feature type="domain" description="HAMP" evidence="13">
    <location>
        <begin position="320"/>
        <end position="373"/>
    </location>
</feature>
<dbReference type="SMART" id="SM00388">
    <property type="entry name" value="HisKA"/>
    <property type="match status" value="1"/>
</dbReference>
<reference evidence="14 15" key="1">
    <citation type="submission" date="2017-06" db="EMBL/GenBank/DDBJ databases">
        <authorList>
            <person name="Kim H.J."/>
            <person name="Triplett B.A."/>
        </authorList>
    </citation>
    <scope>NUCLEOTIDE SEQUENCE [LARGE SCALE GENOMIC DNA]</scope>
    <source>
        <strain evidence="14 15">U15</strain>
    </source>
</reference>
<proteinExistence type="predicted"/>
<dbReference type="GO" id="GO:0005886">
    <property type="term" value="C:plasma membrane"/>
    <property type="evidence" value="ECO:0007669"/>
    <property type="project" value="UniProtKB-SubCell"/>
</dbReference>
<dbReference type="PROSITE" id="PS50885">
    <property type="entry name" value="HAMP"/>
    <property type="match status" value="1"/>
</dbReference>
<keyword evidence="4 9" id="KW-0597">Phosphoprotein</keyword>
<dbReference type="PRINTS" id="PR00344">
    <property type="entry name" value="BCTRLSENSOR"/>
</dbReference>
<evidence type="ECO:0000256" key="10">
    <source>
        <dbReference type="SAM" id="Phobius"/>
    </source>
</evidence>
<protein>
    <recommendedName>
        <fullName evidence="3">histidine kinase</fullName>
        <ecNumber evidence="3">2.7.13.3</ecNumber>
    </recommendedName>
</protein>
<dbReference type="Pfam" id="PF00072">
    <property type="entry name" value="Response_reg"/>
    <property type="match status" value="1"/>
</dbReference>
<keyword evidence="8 10" id="KW-0472">Membrane</keyword>
<dbReference type="Gene3D" id="1.10.287.130">
    <property type="match status" value="1"/>
</dbReference>
<dbReference type="FunFam" id="3.30.565.10:FF:000006">
    <property type="entry name" value="Sensor histidine kinase WalK"/>
    <property type="match status" value="1"/>
</dbReference>
<dbReference type="InterPro" id="IPR005467">
    <property type="entry name" value="His_kinase_dom"/>
</dbReference>
<evidence type="ECO:0000256" key="8">
    <source>
        <dbReference type="ARBA" id="ARBA00023136"/>
    </source>
</evidence>
<keyword evidence="6 14" id="KW-0418">Kinase</keyword>
<sequence>MNQLTSMRLSTQLALLLAGSILVLTLALTALVGRLATEKVKADIGARFADLSFQAVDKIGRSLSERQREFELLAARPDFAEPGVSAETKRRYLESLQKNYPHYAWIGMTDNDGKVMVAANGILEGTNVASRPWFVRAMQGLHLTDVHQAVLLQKLLQPGYGDEPMRFIDLTFPYRDREGRMAGILGAHLSMKWAEEIERSILLPALRRQGIETIVLDKDYSVVLGPPELMNLTLSFPALSAAAEPQTGYAIQRIASANEYLLGYSKSSAAAGHPSLGWTVVVRQDLKAAYAPVRQLQQQIMAIGLAVAVLFAALGAFLSGRISRPLRLLTEAAHRVQAGEDSRISKPKGGYAEIHVLHRSLQTLLEKLQEKEAAMLAADRRKDEFIATLAHELRNPLAPMQSGLELMRLSGNSPAVVARVQTVMDRQLGTMVHLINDLLDVSRITRGKVQLRKERISLRQVLESAIETARPLIESRRHALDLRLPAHDICIEGDQARLAQVVGNLLNNAAKYTPEHGRIALEACQDGDDAVISVADDGIGIAQESLPAIFEMFNQVGKTQDSSYGGLGIGLNLVRQLVELHGGTATAASAGIGRGSTFVIRLPAGPNARSAAQPEAALPVPMQAIESAAPAVTLRILVVDDNSDAAQNLAALLEALGHETSIAADGRQALEAVPRFRPDIIFSDIGMPVMNGYEFARTMTATPASRRTVLVAVTGWGSERDRLRATEAGFDYHLTKPAQLADIRRILQEAFPAGEDGARDRAA</sequence>
<keyword evidence="10" id="KW-1133">Transmembrane helix</keyword>
<dbReference type="Proteomes" id="UP000198284">
    <property type="component" value="Unassembled WGS sequence"/>
</dbReference>
<evidence type="ECO:0000256" key="5">
    <source>
        <dbReference type="ARBA" id="ARBA00022679"/>
    </source>
</evidence>
<comment type="subcellular location">
    <subcellularLocation>
        <location evidence="2">Cell inner membrane</location>
        <topology evidence="2">Multi-pass membrane protein</topology>
    </subcellularLocation>
</comment>
<dbReference type="EC" id="2.7.13.3" evidence="3"/>
<evidence type="ECO:0000256" key="9">
    <source>
        <dbReference type="PROSITE-ProRule" id="PRU00169"/>
    </source>
</evidence>
<comment type="catalytic activity">
    <reaction evidence="1">
        <text>ATP + protein L-histidine = ADP + protein N-phospho-L-histidine.</text>
        <dbReference type="EC" id="2.7.13.3"/>
    </reaction>
</comment>
<dbReference type="Gene3D" id="6.10.340.10">
    <property type="match status" value="1"/>
</dbReference>
<evidence type="ECO:0000256" key="7">
    <source>
        <dbReference type="ARBA" id="ARBA00023012"/>
    </source>
</evidence>
<dbReference type="CDD" id="cd00082">
    <property type="entry name" value="HisKA"/>
    <property type="match status" value="1"/>
</dbReference>
<feature type="domain" description="Response regulatory" evidence="12">
    <location>
        <begin position="635"/>
        <end position="751"/>
    </location>
</feature>
<evidence type="ECO:0000256" key="6">
    <source>
        <dbReference type="ARBA" id="ARBA00022777"/>
    </source>
</evidence>
<dbReference type="SUPFAM" id="SSF55874">
    <property type="entry name" value="ATPase domain of HSP90 chaperone/DNA topoisomerase II/histidine kinase"/>
    <property type="match status" value="1"/>
</dbReference>
<evidence type="ECO:0000256" key="3">
    <source>
        <dbReference type="ARBA" id="ARBA00012438"/>
    </source>
</evidence>
<gene>
    <name evidence="14" type="ORF">SAMN06265795_10328</name>
</gene>
<dbReference type="InterPro" id="IPR003660">
    <property type="entry name" value="HAMP_dom"/>
</dbReference>
<dbReference type="InterPro" id="IPR003661">
    <property type="entry name" value="HisK_dim/P_dom"/>
</dbReference>
<dbReference type="CDD" id="cd12914">
    <property type="entry name" value="PDC1_DGC_like"/>
    <property type="match status" value="1"/>
</dbReference>
<dbReference type="CDD" id="cd17580">
    <property type="entry name" value="REC_2_DhkD-like"/>
    <property type="match status" value="1"/>
</dbReference>
<dbReference type="Gene3D" id="3.30.565.10">
    <property type="entry name" value="Histidine kinase-like ATPase, C-terminal domain"/>
    <property type="match status" value="1"/>
</dbReference>
<feature type="domain" description="Histidine kinase" evidence="11">
    <location>
        <begin position="388"/>
        <end position="606"/>
    </location>
</feature>
<dbReference type="Pfam" id="PF02518">
    <property type="entry name" value="HATPase_c"/>
    <property type="match status" value="1"/>
</dbReference>
<dbReference type="Gene3D" id="3.30.450.20">
    <property type="entry name" value="PAS domain"/>
    <property type="match status" value="1"/>
</dbReference>
<dbReference type="PROSITE" id="PS50110">
    <property type="entry name" value="RESPONSE_REGULATORY"/>
    <property type="match status" value="1"/>
</dbReference>
<name>A0A239EUP1_9BURK</name>
<dbReference type="PANTHER" id="PTHR43547:SF2">
    <property type="entry name" value="HYBRID SIGNAL TRANSDUCTION HISTIDINE KINASE C"/>
    <property type="match status" value="1"/>
</dbReference>
<evidence type="ECO:0000256" key="1">
    <source>
        <dbReference type="ARBA" id="ARBA00000085"/>
    </source>
</evidence>
<evidence type="ECO:0000259" key="12">
    <source>
        <dbReference type="PROSITE" id="PS50110"/>
    </source>
</evidence>
<evidence type="ECO:0000256" key="4">
    <source>
        <dbReference type="ARBA" id="ARBA00022553"/>
    </source>
</evidence>
<dbReference type="PROSITE" id="PS50109">
    <property type="entry name" value="HIS_KIN"/>
    <property type="match status" value="1"/>
</dbReference>
<dbReference type="SMART" id="SM00448">
    <property type="entry name" value="REC"/>
    <property type="match status" value="1"/>
</dbReference>
<dbReference type="GO" id="GO:0000155">
    <property type="term" value="F:phosphorelay sensor kinase activity"/>
    <property type="evidence" value="ECO:0007669"/>
    <property type="project" value="InterPro"/>
</dbReference>
<dbReference type="AlphaFoldDB" id="A0A239EUP1"/>
<dbReference type="PANTHER" id="PTHR43547">
    <property type="entry name" value="TWO-COMPONENT HISTIDINE KINASE"/>
    <property type="match status" value="1"/>
</dbReference>
<keyword evidence="15" id="KW-1185">Reference proteome</keyword>
<dbReference type="SMART" id="SM00387">
    <property type="entry name" value="HATPase_c"/>
    <property type="match status" value="1"/>
</dbReference>
<keyword evidence="7" id="KW-0902">Two-component regulatory system</keyword>
<organism evidence="14 15">
    <name type="scientific">Noviherbaspirillum humi</name>
    <dbReference type="NCBI Taxonomy" id="1688639"/>
    <lineage>
        <taxon>Bacteria</taxon>
        <taxon>Pseudomonadati</taxon>
        <taxon>Pseudomonadota</taxon>
        <taxon>Betaproteobacteria</taxon>
        <taxon>Burkholderiales</taxon>
        <taxon>Oxalobacteraceae</taxon>
        <taxon>Noviherbaspirillum</taxon>
    </lineage>
</organism>
<dbReference type="OrthoDB" id="9768069at2"/>
<dbReference type="InterPro" id="IPR036890">
    <property type="entry name" value="HATPase_C_sf"/>
</dbReference>